<keyword evidence="6 11" id="KW-0067">ATP-binding</keyword>
<dbReference type="PROSITE" id="PS50893">
    <property type="entry name" value="ABC_TRANSPORTER_2"/>
    <property type="match status" value="1"/>
</dbReference>
<keyword evidence="8 9" id="KW-0472">Membrane</keyword>
<dbReference type="PROSITE" id="PS00211">
    <property type="entry name" value="ABC_TRANSPORTER_1"/>
    <property type="match status" value="1"/>
</dbReference>
<dbReference type="GO" id="GO:0042626">
    <property type="term" value="F:ATPase-coupled transmembrane transporter activity"/>
    <property type="evidence" value="ECO:0007669"/>
    <property type="project" value="TreeGrafter"/>
</dbReference>
<accession>A0A542WZN9</accession>
<dbReference type="InterPro" id="IPR017871">
    <property type="entry name" value="ABC_transporter-like_CS"/>
</dbReference>
<gene>
    <name evidence="11" type="ORF">FB554_3325</name>
</gene>
<feature type="domain" description="ABC transporter" evidence="10">
    <location>
        <begin position="19"/>
        <end position="254"/>
    </location>
</feature>
<keyword evidence="12" id="KW-1185">Reference proteome</keyword>
<name>A0A542WZN9_9MICO</name>
<evidence type="ECO:0000256" key="7">
    <source>
        <dbReference type="ARBA" id="ARBA00022967"/>
    </source>
</evidence>
<evidence type="ECO:0000256" key="4">
    <source>
        <dbReference type="ARBA" id="ARBA00022475"/>
    </source>
</evidence>
<dbReference type="Gene3D" id="3.40.50.300">
    <property type="entry name" value="P-loop containing nucleotide triphosphate hydrolases"/>
    <property type="match status" value="1"/>
</dbReference>
<comment type="caution">
    <text evidence="11">The sequence shown here is derived from an EMBL/GenBank/DDBJ whole genome shotgun (WGS) entry which is preliminary data.</text>
</comment>
<evidence type="ECO:0000313" key="11">
    <source>
        <dbReference type="EMBL" id="TQL29012.1"/>
    </source>
</evidence>
<dbReference type="InterPro" id="IPR050095">
    <property type="entry name" value="ECF_ABC_transporter_ATP-bd"/>
</dbReference>
<dbReference type="InterPro" id="IPR015856">
    <property type="entry name" value="ABC_transpr_CbiO/EcfA_su"/>
</dbReference>
<dbReference type="InterPro" id="IPR003593">
    <property type="entry name" value="AAA+_ATPase"/>
</dbReference>
<comment type="subcellular location">
    <subcellularLocation>
        <location evidence="1">Cell membrane</location>
    </subcellularLocation>
</comment>
<dbReference type="GO" id="GO:0043190">
    <property type="term" value="C:ATP-binding cassette (ABC) transporter complex"/>
    <property type="evidence" value="ECO:0007669"/>
    <property type="project" value="TreeGrafter"/>
</dbReference>
<dbReference type="EMBL" id="VFOK01000002">
    <property type="protein sequence ID" value="TQL29012.1"/>
    <property type="molecule type" value="Genomic_DNA"/>
</dbReference>
<keyword evidence="9" id="KW-0812">Transmembrane</keyword>
<dbReference type="FunFam" id="3.40.50.300:FF:000224">
    <property type="entry name" value="Energy-coupling factor transporter ATP-binding protein EcfA"/>
    <property type="match status" value="1"/>
</dbReference>
<keyword evidence="7" id="KW-1278">Translocase</keyword>
<keyword evidence="4" id="KW-1003">Cell membrane</keyword>
<dbReference type="CDD" id="cd03225">
    <property type="entry name" value="ABC_cobalt_CbiO_domain1"/>
    <property type="match status" value="1"/>
</dbReference>
<reference evidence="11 12" key="1">
    <citation type="submission" date="2019-06" db="EMBL/GenBank/DDBJ databases">
        <title>Sequencing the genomes of 1000 actinobacteria strains.</title>
        <authorList>
            <person name="Klenk H.-P."/>
        </authorList>
    </citation>
    <scope>NUCLEOTIDE SEQUENCE [LARGE SCALE GENOMIC DNA]</scope>
    <source>
        <strain evidence="11 12">DSM 24617</strain>
    </source>
</reference>
<evidence type="ECO:0000256" key="5">
    <source>
        <dbReference type="ARBA" id="ARBA00022741"/>
    </source>
</evidence>
<comment type="similarity">
    <text evidence="2">Belongs to the ABC transporter superfamily.</text>
</comment>
<dbReference type="InterPro" id="IPR003439">
    <property type="entry name" value="ABC_transporter-like_ATP-bd"/>
</dbReference>
<dbReference type="PANTHER" id="PTHR43553:SF24">
    <property type="entry name" value="ENERGY-COUPLING FACTOR TRANSPORTER ATP-BINDING PROTEIN ECFA1"/>
    <property type="match status" value="1"/>
</dbReference>
<dbReference type="SMART" id="SM00382">
    <property type="entry name" value="AAA"/>
    <property type="match status" value="1"/>
</dbReference>
<dbReference type="GO" id="GO:0016887">
    <property type="term" value="F:ATP hydrolysis activity"/>
    <property type="evidence" value="ECO:0007669"/>
    <property type="project" value="InterPro"/>
</dbReference>
<dbReference type="GO" id="GO:0005524">
    <property type="term" value="F:ATP binding"/>
    <property type="evidence" value="ECO:0007669"/>
    <property type="project" value="UniProtKB-KW"/>
</dbReference>
<evidence type="ECO:0000259" key="10">
    <source>
        <dbReference type="PROSITE" id="PS50893"/>
    </source>
</evidence>
<sequence length="262" mass="28041">MTDLDRGPADAGPGPAPALEVEQLAFAYPDGRQALFGVDLRVEPGERVALLGPNGAGKTTLVLHLAGILGAVAGGTGAGAITVGGVRLARDTLSEVRRRVGLVFQDPDDQLFMPTVGDDVAFGPANHGVTGDALRERVERALELVGMSGFEDRAPYHLSFGQRRRVALATVLAMDPEVLVLDEPSSNLDPAARRELAEILHRLPVAVLMVTHDLPYALELCSRSALMSQGRVVADRPTRDLLADEELLHAHRLELPYGFRLV</sequence>
<feature type="transmembrane region" description="Helical" evidence="9">
    <location>
        <begin position="61"/>
        <end position="89"/>
    </location>
</feature>
<organism evidence="11 12">
    <name type="scientific">Barrientosiimonas humi</name>
    <dbReference type="NCBI Taxonomy" id="999931"/>
    <lineage>
        <taxon>Bacteria</taxon>
        <taxon>Bacillati</taxon>
        <taxon>Actinomycetota</taxon>
        <taxon>Actinomycetes</taxon>
        <taxon>Micrococcales</taxon>
        <taxon>Dermacoccaceae</taxon>
        <taxon>Barrientosiimonas</taxon>
    </lineage>
</organism>
<proteinExistence type="inferred from homology"/>
<keyword evidence="9" id="KW-1133">Transmembrane helix</keyword>
<dbReference type="RefSeq" id="WP_142007769.1">
    <property type="nucleotide sequence ID" value="NZ_CAJTBP010000001.1"/>
</dbReference>
<evidence type="ECO:0000256" key="8">
    <source>
        <dbReference type="ARBA" id="ARBA00023136"/>
    </source>
</evidence>
<keyword evidence="5" id="KW-0547">Nucleotide-binding</keyword>
<dbReference type="PANTHER" id="PTHR43553">
    <property type="entry name" value="HEAVY METAL TRANSPORTER"/>
    <property type="match status" value="1"/>
</dbReference>
<dbReference type="Proteomes" id="UP000318336">
    <property type="component" value="Unassembled WGS sequence"/>
</dbReference>
<evidence type="ECO:0000256" key="2">
    <source>
        <dbReference type="ARBA" id="ARBA00005417"/>
    </source>
</evidence>
<dbReference type="AlphaFoldDB" id="A0A542WZN9"/>
<dbReference type="SUPFAM" id="SSF52540">
    <property type="entry name" value="P-loop containing nucleoside triphosphate hydrolases"/>
    <property type="match status" value="1"/>
</dbReference>
<keyword evidence="3" id="KW-0813">Transport</keyword>
<evidence type="ECO:0000256" key="3">
    <source>
        <dbReference type="ARBA" id="ARBA00022448"/>
    </source>
</evidence>
<evidence type="ECO:0000313" key="12">
    <source>
        <dbReference type="Proteomes" id="UP000318336"/>
    </source>
</evidence>
<evidence type="ECO:0000256" key="1">
    <source>
        <dbReference type="ARBA" id="ARBA00004236"/>
    </source>
</evidence>
<dbReference type="OrthoDB" id="9806471at2"/>
<dbReference type="InterPro" id="IPR027417">
    <property type="entry name" value="P-loop_NTPase"/>
</dbReference>
<evidence type="ECO:0000256" key="9">
    <source>
        <dbReference type="SAM" id="Phobius"/>
    </source>
</evidence>
<evidence type="ECO:0000256" key="6">
    <source>
        <dbReference type="ARBA" id="ARBA00022840"/>
    </source>
</evidence>
<dbReference type="Pfam" id="PF00005">
    <property type="entry name" value="ABC_tran"/>
    <property type="match status" value="1"/>
</dbReference>
<protein>
    <submittedName>
        <fullName evidence="11">Cobalt/nickel transport system ATP-binding protein</fullName>
    </submittedName>
</protein>